<name>A0A6C0KXV3_9ZZZZ</name>
<dbReference type="EMBL" id="MN741007">
    <property type="protein sequence ID" value="QHU22429.1"/>
    <property type="molecule type" value="Genomic_DNA"/>
</dbReference>
<dbReference type="AlphaFoldDB" id="A0A6C0KXV3"/>
<proteinExistence type="predicted"/>
<organism evidence="1">
    <name type="scientific">viral metagenome</name>
    <dbReference type="NCBI Taxonomy" id="1070528"/>
    <lineage>
        <taxon>unclassified sequences</taxon>
        <taxon>metagenomes</taxon>
        <taxon>organismal metagenomes</taxon>
    </lineage>
</organism>
<evidence type="ECO:0008006" key="2">
    <source>
        <dbReference type="Google" id="ProtNLM"/>
    </source>
</evidence>
<sequence length="184" mass="20896">MKSISLENQPIYTKQLVNKKINVPFAQLSGSVEKIFKDYADKFIVGKCSKEGYISSNHVKVINYSAPKCVSSYATYDVLYELNVYNPYEGQELYAKVSNITKIGIKAVISSNNRNNPITVFASRLHNEDIIMKDDSIEFAQETNSSNHIYGENDIIKIQVIGHRFEVNDSSIYILGRIIENKNE</sequence>
<accession>A0A6C0KXV3</accession>
<protein>
    <recommendedName>
        <fullName evidence="2">S1 motif domain-containing protein</fullName>
    </recommendedName>
</protein>
<reference evidence="1" key="1">
    <citation type="journal article" date="2020" name="Nature">
        <title>Giant virus diversity and host interactions through global metagenomics.</title>
        <authorList>
            <person name="Schulz F."/>
            <person name="Roux S."/>
            <person name="Paez-Espino D."/>
            <person name="Jungbluth S."/>
            <person name="Walsh D.A."/>
            <person name="Denef V.J."/>
            <person name="McMahon K.D."/>
            <person name="Konstantinidis K.T."/>
            <person name="Eloe-Fadrosh E.A."/>
            <person name="Kyrpides N.C."/>
            <person name="Woyke T."/>
        </authorList>
    </citation>
    <scope>NUCLEOTIDE SEQUENCE</scope>
    <source>
        <strain evidence="1">GVMAG-S-ERX555907-102</strain>
    </source>
</reference>
<evidence type="ECO:0000313" key="1">
    <source>
        <dbReference type="EMBL" id="QHU22429.1"/>
    </source>
</evidence>